<sequence length="790" mass="88331">MAPLVSWFLCYAVFSAAFRGMEMMSSSGSEVYRSSPARSRRNQQRMIRHRLTHSVRKLLTYRSSLRKQTSLPEEVPPVLSFGIFLQNFLDTSELPLALFYRALLEPCVGSKERRQRNLFPLPPIRQWSDDSVDRRNLPAHLTCANLCVAALNFLDEGMPQKPGLVRPPGRCSAAQRAVHSHVMQRTSRFLSRLAAASGARFNWVGSFDQHEDSGKSRYEKLRGNDVDLPVCAGTCDPAKLVRRQLWEAAGNPNCVFPDCTAEPAGLQALRGRDRQEYLRLTLRELHCGKLRLRFSVKGLANVFAAPKANKGRQRKIWDGSVLSEAAARPPKPYRLANPSTFLDILLRPGEELFLSKRDASTFFDSLKVPLRMQEWFGQPPVQVRELLAAGLRLPEVLAKTDGLGQASLTDDSFLYPVNVVWPMGFSWSSCVAQETSIGCLREAGVKEHSILSLDNKLPVAQEELCAVATDDVMFFHRHRDRGLRTLGRLDSVFRSRGVVKNKSKDVTLEATMTGLGCDISSTPPLVEPSMDKLGRVVPCMCDLLTRKVASPKAFNSLLGMLQWFCLLQRSMFSVFDKSYGFVQQPAPAKRRSLPEAVQLELLQMLALMPLLPAALDRQFLDTLLACDAAPEFGFGVCAAKCGRRLVQQVGRLAERQGDYVRLLPNPGMTEKPRLGVMHRLPLKPTQFKTLISCKAQKPAHSGLLECHGVLLTLKWVGRDVKRHHSRLRHKHYGESFAVWFLKGSADSASDVADTAADALFCWLGAVQSNMWAAICAQSRTNSFLHRFVAF</sequence>
<keyword evidence="3" id="KW-1185">Reference proteome</keyword>
<organism evidence="2 3">
    <name type="scientific">Symbiodinium microadriaticum</name>
    <name type="common">Dinoflagellate</name>
    <name type="synonym">Zooxanthella microadriatica</name>
    <dbReference type="NCBI Taxonomy" id="2951"/>
    <lineage>
        <taxon>Eukaryota</taxon>
        <taxon>Sar</taxon>
        <taxon>Alveolata</taxon>
        <taxon>Dinophyceae</taxon>
        <taxon>Suessiales</taxon>
        <taxon>Symbiodiniaceae</taxon>
        <taxon>Symbiodinium</taxon>
    </lineage>
</organism>
<evidence type="ECO:0000313" key="2">
    <source>
        <dbReference type="EMBL" id="OLP74045.1"/>
    </source>
</evidence>
<dbReference type="EMBL" id="LSRX01004336">
    <property type="protein sequence ID" value="OLP74045.1"/>
    <property type="molecule type" value="Genomic_DNA"/>
</dbReference>
<keyword evidence="1" id="KW-0732">Signal</keyword>
<evidence type="ECO:0000256" key="1">
    <source>
        <dbReference type="SAM" id="SignalP"/>
    </source>
</evidence>
<comment type="caution">
    <text evidence="2">The sequence shown here is derived from an EMBL/GenBank/DDBJ whole genome shotgun (WGS) entry which is preliminary data.</text>
</comment>
<evidence type="ECO:0000313" key="3">
    <source>
        <dbReference type="Proteomes" id="UP000186817"/>
    </source>
</evidence>
<name>A0A1Q9BTP9_SYMMI</name>
<reference evidence="2 3" key="1">
    <citation type="submission" date="2016-02" db="EMBL/GenBank/DDBJ databases">
        <title>Genome analysis of coral dinoflagellate symbionts highlights evolutionary adaptations to a symbiotic lifestyle.</title>
        <authorList>
            <person name="Aranda M."/>
            <person name="Li Y."/>
            <person name="Liew Y.J."/>
            <person name="Baumgarten S."/>
            <person name="Simakov O."/>
            <person name="Wilson M."/>
            <person name="Piel J."/>
            <person name="Ashoor H."/>
            <person name="Bougouffa S."/>
            <person name="Bajic V.B."/>
            <person name="Ryu T."/>
            <person name="Ravasi T."/>
            <person name="Bayer T."/>
            <person name="Micklem G."/>
            <person name="Kim H."/>
            <person name="Bhak J."/>
            <person name="Lajeunesse T.C."/>
            <person name="Voolstra C.R."/>
        </authorList>
    </citation>
    <scope>NUCLEOTIDE SEQUENCE [LARGE SCALE GENOMIC DNA]</scope>
    <source>
        <strain evidence="2 3">CCMP2467</strain>
    </source>
</reference>
<feature type="chain" id="PRO_5012548152" evidence="1">
    <location>
        <begin position="18"/>
        <end position="790"/>
    </location>
</feature>
<dbReference type="AlphaFoldDB" id="A0A1Q9BTP9"/>
<feature type="signal peptide" evidence="1">
    <location>
        <begin position="1"/>
        <end position="17"/>
    </location>
</feature>
<protein>
    <submittedName>
        <fullName evidence="2">Uncharacterized protein</fullName>
    </submittedName>
</protein>
<accession>A0A1Q9BTP9</accession>
<dbReference type="OrthoDB" id="415616at2759"/>
<proteinExistence type="predicted"/>
<gene>
    <name evidence="2" type="ORF">AK812_SmicGene46529</name>
</gene>
<dbReference type="Proteomes" id="UP000186817">
    <property type="component" value="Unassembled WGS sequence"/>
</dbReference>